<sequence length="328" mass="36154">MGRGILYWIFQRPKFCCCFPVRACVTIMSLLGLVFASFLSIIIWYEVATTPTLSQTERTSFIAAGVVESLLAVISAVGFIGVVVRKQTFVTTYAIALYVHFAINLGVAGYFLYVILHATHTDSVAACHRAITDKDAQKQCDGLLDVIRWLYALLASLLLVFELYGAIVATRYFFQLRTEKRTARLPAHERGTSDANASLIPGFVRYKDANGDVVYDSYYYPPSSAEGKGHARGASQYSLHGDDEEAGALYDPPRDLQRNEQLYDPAPVRELGAPHVEVIGQRGLGEEVDEPFNVPHASHSGEATPRREPTPPKSDLLHDADAAPVSLR</sequence>
<evidence type="ECO:0000313" key="1">
    <source>
        <dbReference type="EMBL" id="KAI0051788.1"/>
    </source>
</evidence>
<protein>
    <submittedName>
        <fullName evidence="1">Uncharacterized protein</fullName>
    </submittedName>
</protein>
<dbReference type="EMBL" id="MU275849">
    <property type="protein sequence ID" value="KAI0051788.1"/>
    <property type="molecule type" value="Genomic_DNA"/>
</dbReference>
<keyword evidence="2" id="KW-1185">Reference proteome</keyword>
<gene>
    <name evidence="1" type="ORF">FA95DRAFT_1511300</name>
</gene>
<reference evidence="1" key="1">
    <citation type="submission" date="2021-02" db="EMBL/GenBank/DDBJ databases">
        <authorList>
            <consortium name="DOE Joint Genome Institute"/>
            <person name="Ahrendt S."/>
            <person name="Looney B.P."/>
            <person name="Miyauchi S."/>
            <person name="Morin E."/>
            <person name="Drula E."/>
            <person name="Courty P.E."/>
            <person name="Chicoki N."/>
            <person name="Fauchery L."/>
            <person name="Kohler A."/>
            <person name="Kuo A."/>
            <person name="Labutti K."/>
            <person name="Pangilinan J."/>
            <person name="Lipzen A."/>
            <person name="Riley R."/>
            <person name="Andreopoulos W."/>
            <person name="He G."/>
            <person name="Johnson J."/>
            <person name="Barry K.W."/>
            <person name="Grigoriev I.V."/>
            <person name="Nagy L."/>
            <person name="Hibbett D."/>
            <person name="Henrissat B."/>
            <person name="Matheny P.B."/>
            <person name="Labbe J."/>
            <person name="Martin F."/>
        </authorList>
    </citation>
    <scope>NUCLEOTIDE SEQUENCE</scope>
    <source>
        <strain evidence="1">FP105234-sp</strain>
    </source>
</reference>
<dbReference type="Proteomes" id="UP000814033">
    <property type="component" value="Unassembled WGS sequence"/>
</dbReference>
<proteinExistence type="predicted"/>
<accession>A0ACB8S7L3</accession>
<evidence type="ECO:0000313" key="2">
    <source>
        <dbReference type="Proteomes" id="UP000814033"/>
    </source>
</evidence>
<name>A0ACB8S7L3_9AGAM</name>
<comment type="caution">
    <text evidence="1">The sequence shown here is derived from an EMBL/GenBank/DDBJ whole genome shotgun (WGS) entry which is preliminary data.</text>
</comment>
<reference evidence="1" key="2">
    <citation type="journal article" date="2022" name="New Phytol.">
        <title>Evolutionary transition to the ectomycorrhizal habit in the genomes of a hyperdiverse lineage of mushroom-forming fungi.</title>
        <authorList>
            <person name="Looney B."/>
            <person name="Miyauchi S."/>
            <person name="Morin E."/>
            <person name="Drula E."/>
            <person name="Courty P.E."/>
            <person name="Kohler A."/>
            <person name="Kuo A."/>
            <person name="LaButti K."/>
            <person name="Pangilinan J."/>
            <person name="Lipzen A."/>
            <person name="Riley R."/>
            <person name="Andreopoulos W."/>
            <person name="He G."/>
            <person name="Johnson J."/>
            <person name="Nolan M."/>
            <person name="Tritt A."/>
            <person name="Barry K.W."/>
            <person name="Grigoriev I.V."/>
            <person name="Nagy L.G."/>
            <person name="Hibbett D."/>
            <person name="Henrissat B."/>
            <person name="Matheny P.B."/>
            <person name="Labbe J."/>
            <person name="Martin F.M."/>
        </authorList>
    </citation>
    <scope>NUCLEOTIDE SEQUENCE</scope>
    <source>
        <strain evidence="1">FP105234-sp</strain>
    </source>
</reference>
<organism evidence="1 2">
    <name type="scientific">Auriscalpium vulgare</name>
    <dbReference type="NCBI Taxonomy" id="40419"/>
    <lineage>
        <taxon>Eukaryota</taxon>
        <taxon>Fungi</taxon>
        <taxon>Dikarya</taxon>
        <taxon>Basidiomycota</taxon>
        <taxon>Agaricomycotina</taxon>
        <taxon>Agaricomycetes</taxon>
        <taxon>Russulales</taxon>
        <taxon>Auriscalpiaceae</taxon>
        <taxon>Auriscalpium</taxon>
    </lineage>
</organism>